<feature type="domain" description="ADF-H" evidence="9">
    <location>
        <begin position="590"/>
        <end position="719"/>
    </location>
</feature>
<evidence type="ECO:0000256" key="1">
    <source>
        <dbReference type="ARBA" id="ARBA00004245"/>
    </source>
</evidence>
<evidence type="ECO:0000256" key="7">
    <source>
        <dbReference type="ARBA" id="ARBA00038532"/>
    </source>
</evidence>
<name>A0A0D2UCJ5_CAPO3</name>
<dbReference type="SMART" id="SM00102">
    <property type="entry name" value="ADF"/>
    <property type="match status" value="2"/>
</dbReference>
<feature type="region of interest" description="Disordered" evidence="8">
    <location>
        <begin position="1"/>
        <end position="374"/>
    </location>
</feature>
<dbReference type="Proteomes" id="UP000008743">
    <property type="component" value="Unassembled WGS sequence"/>
</dbReference>
<dbReference type="GO" id="GO:0003785">
    <property type="term" value="F:actin monomer binding"/>
    <property type="evidence" value="ECO:0007669"/>
    <property type="project" value="TreeGrafter"/>
</dbReference>
<feature type="compositionally biased region" description="Low complexity" evidence="8">
    <location>
        <begin position="162"/>
        <end position="195"/>
    </location>
</feature>
<organism evidence="10 11">
    <name type="scientific">Capsaspora owczarzaki (strain ATCC 30864)</name>
    <dbReference type="NCBI Taxonomy" id="595528"/>
    <lineage>
        <taxon>Eukaryota</taxon>
        <taxon>Filasterea</taxon>
        <taxon>Capsaspora</taxon>
    </lineage>
</organism>
<feature type="compositionally biased region" description="Low complexity" evidence="8">
    <location>
        <begin position="300"/>
        <end position="326"/>
    </location>
</feature>
<dbReference type="GO" id="GO:0005737">
    <property type="term" value="C:cytoplasm"/>
    <property type="evidence" value="ECO:0007669"/>
    <property type="project" value="TreeGrafter"/>
</dbReference>
<sequence>MSFVKQGALTPRKSTEGPTTSSPTAAAAAAAAATSTPTTTPAPSTATTSTTNAAAAAGGAGAAAPAAATQSPRPAVTKIGSFSTINSGATTTAATATATATATTPKQAPNATAATAASTPTAAAADAAKSSDPPSNAATVSLDAAAAPTTPGKAKWQPKPVAAASSPATATAATTTTTATTSGSTAAGAGAAKPTTDAKQDVKPVAASDAKPADAAPSAVKSDVKAQWQNRSASPAATAKPPSPAAATPKTESAGADATPAADSAAAAQQTADAAPKSNVKAQWQAKSSTPASPAPAAAPTPDATSGKAAAAAAATDSSATAAPKAGVKGRWQPAGAPAAAATTAAAAASAATAAPTPSSPSPPPTTTAASASPAAAIASTMNAAARGSSGLASGVAGSSSFESNIAKLKGAKRIIKVQIVNDAFSDTASVAPTAGKDWREDLGKLPALADEEQACYFFVKEEVGKWLLVTWIPEAKVKVKERMLYASSADGVKKAFGFDSVFEEMHATSKEDLSLKHYQDMRKAERDDLLSPAEKAQKEAHAMEEVARKEMAASQGAGSRQLSLADLMKSSDTRIETPSNAKGIGGYHAVQVPFSDPARERLELLVAGDENVNWLVLALSSDQKSIVLESFAGVPASGLSALVVKDEPRFYIYRLKSGGDIAFLYVCPSSSQPRQRMVYSTSKASVTQTLNQVGIEPKKIESSDPSEISDQFIRDEIELAARAVSTSHARTSSPAAPDTIKAQHPVYGLMGASAGGTTTKKKIVMPPAHAYG</sequence>
<gene>
    <name evidence="10" type="ORF">CAOG_003662</name>
</gene>
<evidence type="ECO:0000313" key="11">
    <source>
        <dbReference type="Proteomes" id="UP000008743"/>
    </source>
</evidence>
<evidence type="ECO:0000256" key="5">
    <source>
        <dbReference type="ARBA" id="ARBA00023203"/>
    </source>
</evidence>
<evidence type="ECO:0000256" key="4">
    <source>
        <dbReference type="ARBA" id="ARBA00022737"/>
    </source>
</evidence>
<dbReference type="PANTHER" id="PTHR13759">
    <property type="entry name" value="TWINFILIN"/>
    <property type="match status" value="1"/>
</dbReference>
<dbReference type="PANTHER" id="PTHR13759:SF1">
    <property type="entry name" value="TWINFILIN"/>
    <property type="match status" value="1"/>
</dbReference>
<reference evidence="11" key="1">
    <citation type="submission" date="2011-02" db="EMBL/GenBank/DDBJ databases">
        <title>The Genome Sequence of Capsaspora owczarzaki ATCC 30864.</title>
        <authorList>
            <person name="Russ C."/>
            <person name="Cuomo C."/>
            <person name="Burger G."/>
            <person name="Gray M.W."/>
            <person name="Holland P.W.H."/>
            <person name="King N."/>
            <person name="Lang F.B.F."/>
            <person name="Roger A.J."/>
            <person name="Ruiz-Trillo I."/>
            <person name="Young S.K."/>
            <person name="Zeng Q."/>
            <person name="Gargeya S."/>
            <person name="Alvarado L."/>
            <person name="Berlin A."/>
            <person name="Chapman S.B."/>
            <person name="Chen Z."/>
            <person name="Freedman E."/>
            <person name="Gellesch M."/>
            <person name="Goldberg J."/>
            <person name="Griggs A."/>
            <person name="Gujja S."/>
            <person name="Heilman E."/>
            <person name="Heiman D."/>
            <person name="Howarth C."/>
            <person name="Mehta T."/>
            <person name="Neiman D."/>
            <person name="Pearson M."/>
            <person name="Roberts A."/>
            <person name="Saif S."/>
            <person name="Shea T."/>
            <person name="Shenoy N."/>
            <person name="Sisk P."/>
            <person name="Stolte C."/>
            <person name="Sykes S."/>
            <person name="White J."/>
            <person name="Yandava C."/>
            <person name="Haas B."/>
            <person name="Nusbaum C."/>
            <person name="Birren B."/>
        </authorList>
    </citation>
    <scope>NUCLEOTIDE SEQUENCE</scope>
    <source>
        <strain evidence="11">ATCC 30864</strain>
    </source>
</reference>
<dbReference type="AlphaFoldDB" id="A0A0D2UCJ5"/>
<accession>A0A0D2UCJ5</accession>
<dbReference type="GO" id="GO:0051016">
    <property type="term" value="P:barbed-end actin filament capping"/>
    <property type="evidence" value="ECO:0007669"/>
    <property type="project" value="TreeGrafter"/>
</dbReference>
<feature type="compositionally biased region" description="Low complexity" evidence="8">
    <location>
        <begin position="203"/>
        <end position="221"/>
    </location>
</feature>
<evidence type="ECO:0000256" key="8">
    <source>
        <dbReference type="SAM" id="MobiDB-lite"/>
    </source>
</evidence>
<feature type="compositionally biased region" description="Low complexity" evidence="8">
    <location>
        <begin position="232"/>
        <end position="276"/>
    </location>
</feature>
<dbReference type="InParanoid" id="A0A0D2UCJ5"/>
<dbReference type="Gene3D" id="3.40.20.10">
    <property type="entry name" value="Severin"/>
    <property type="match status" value="2"/>
</dbReference>
<keyword evidence="3" id="KW-0963">Cytoplasm</keyword>
<dbReference type="OMA" id="EMQSGIA"/>
<keyword evidence="5" id="KW-0009">Actin-binding</keyword>
<feature type="domain" description="ADF-H" evidence="9">
    <location>
        <begin position="389"/>
        <end position="524"/>
    </location>
</feature>
<keyword evidence="6" id="KW-0206">Cytoskeleton</keyword>
<evidence type="ECO:0000256" key="2">
    <source>
        <dbReference type="ARBA" id="ARBA00009557"/>
    </source>
</evidence>
<dbReference type="eggNOG" id="KOG1747">
    <property type="taxonomic scope" value="Eukaryota"/>
</dbReference>
<comment type="subunit">
    <text evidence="7">Interacts with G-actin; ADP-actin form.</text>
</comment>
<feature type="compositionally biased region" description="Low complexity" evidence="8">
    <location>
        <begin position="89"/>
        <end position="155"/>
    </location>
</feature>
<dbReference type="Pfam" id="PF00241">
    <property type="entry name" value="Cofilin_ADF"/>
    <property type="match status" value="2"/>
</dbReference>
<dbReference type="STRING" id="595528.A0A0D2UCJ5"/>
<evidence type="ECO:0000259" key="9">
    <source>
        <dbReference type="PROSITE" id="PS51263"/>
    </source>
</evidence>
<keyword evidence="11" id="KW-1185">Reference proteome</keyword>
<comment type="subcellular location">
    <subcellularLocation>
        <location evidence="1">Cytoplasm</location>
        <location evidence="1">Cytoskeleton</location>
    </subcellularLocation>
</comment>
<dbReference type="GO" id="GO:0051015">
    <property type="term" value="F:actin filament binding"/>
    <property type="evidence" value="ECO:0007669"/>
    <property type="project" value="TreeGrafter"/>
</dbReference>
<evidence type="ECO:0000313" key="10">
    <source>
        <dbReference type="EMBL" id="KJE92756.1"/>
    </source>
</evidence>
<feature type="compositionally biased region" description="Low complexity" evidence="8">
    <location>
        <begin position="16"/>
        <end position="69"/>
    </location>
</feature>
<dbReference type="PhylomeDB" id="A0A0D2UCJ5"/>
<evidence type="ECO:0000256" key="6">
    <source>
        <dbReference type="ARBA" id="ARBA00023212"/>
    </source>
</evidence>
<dbReference type="GO" id="GO:0005884">
    <property type="term" value="C:actin filament"/>
    <property type="evidence" value="ECO:0007669"/>
    <property type="project" value="TreeGrafter"/>
</dbReference>
<dbReference type="PROSITE" id="PS51263">
    <property type="entry name" value="ADF_H"/>
    <property type="match status" value="2"/>
</dbReference>
<dbReference type="EMBL" id="KE346364">
    <property type="protein sequence ID" value="KJE92756.1"/>
    <property type="molecule type" value="Genomic_DNA"/>
</dbReference>
<dbReference type="InterPro" id="IPR002108">
    <property type="entry name" value="ADF-H"/>
</dbReference>
<dbReference type="InterPro" id="IPR028458">
    <property type="entry name" value="Twinfilin"/>
</dbReference>
<feature type="compositionally biased region" description="Low complexity" evidence="8">
    <location>
        <begin position="334"/>
        <end position="357"/>
    </location>
</feature>
<evidence type="ECO:0000256" key="3">
    <source>
        <dbReference type="ARBA" id="ARBA00022490"/>
    </source>
</evidence>
<protein>
    <recommendedName>
        <fullName evidence="9">ADF-H domain-containing protein</fullName>
    </recommendedName>
</protein>
<dbReference type="SUPFAM" id="SSF55753">
    <property type="entry name" value="Actin depolymerizing proteins"/>
    <property type="match status" value="2"/>
</dbReference>
<dbReference type="OrthoDB" id="10006997at2759"/>
<comment type="similarity">
    <text evidence="2">Belongs to the actin-binding proteins ADF family. Twinfilin subfamily.</text>
</comment>
<dbReference type="GO" id="GO:0030042">
    <property type="term" value="P:actin filament depolymerization"/>
    <property type="evidence" value="ECO:0007669"/>
    <property type="project" value="TreeGrafter"/>
</dbReference>
<keyword evidence="4" id="KW-0677">Repeat</keyword>
<dbReference type="RefSeq" id="XP_004363390.1">
    <property type="nucleotide sequence ID" value="XM_004363333.2"/>
</dbReference>
<dbReference type="InterPro" id="IPR029006">
    <property type="entry name" value="ADF-H/Gelsolin-like_dom_sf"/>
</dbReference>
<proteinExistence type="inferred from homology"/>